<reference evidence="9 10" key="1">
    <citation type="submission" date="2021-11" db="EMBL/GenBank/DDBJ databases">
        <authorList>
            <person name="Liang Q."/>
            <person name="Mou H."/>
            <person name="Liu Z."/>
        </authorList>
    </citation>
    <scope>NUCLEOTIDE SEQUENCE [LARGE SCALE GENOMIC DNA]</scope>
    <source>
        <strain evidence="9 10">CHU3</strain>
    </source>
</reference>
<dbReference type="GO" id="GO:0003755">
    <property type="term" value="F:peptidyl-prolyl cis-trans isomerase activity"/>
    <property type="evidence" value="ECO:0007669"/>
    <property type="project" value="UniProtKB-EC"/>
</dbReference>
<keyword evidence="3 5" id="KW-0697">Rotamase</keyword>
<dbReference type="Proteomes" id="UP001209701">
    <property type="component" value="Unassembled WGS sequence"/>
</dbReference>
<feature type="signal peptide" evidence="7">
    <location>
        <begin position="1"/>
        <end position="22"/>
    </location>
</feature>
<protein>
    <recommendedName>
        <fullName evidence="6">Peptidyl-prolyl cis-trans isomerase</fullName>
        <ecNumber evidence="6">5.2.1.8</ecNumber>
    </recommendedName>
</protein>
<sequence length="156" mass="15421">MKKILSASAIALAITGSLGLSACGGGGSDSSTPIGDTSGSAAVTELKIVDTLVGTGAAAATGTTATVHYTGWLYDVKAASTHGTQFDSSVGKTPFSFKVGNGDVIKGWDQGVKDMKVGGKRTLTIPASLGYGTTGAGGVIPPNAALVFDVELLSVK</sequence>
<evidence type="ECO:0000256" key="6">
    <source>
        <dbReference type="RuleBase" id="RU003915"/>
    </source>
</evidence>
<dbReference type="Pfam" id="PF00254">
    <property type="entry name" value="FKBP_C"/>
    <property type="match status" value="1"/>
</dbReference>
<dbReference type="PANTHER" id="PTHR43811">
    <property type="entry name" value="FKBP-TYPE PEPTIDYL-PROLYL CIS-TRANS ISOMERASE FKPA"/>
    <property type="match status" value="1"/>
</dbReference>
<evidence type="ECO:0000256" key="7">
    <source>
        <dbReference type="SAM" id="SignalP"/>
    </source>
</evidence>
<evidence type="ECO:0000256" key="2">
    <source>
        <dbReference type="ARBA" id="ARBA00006577"/>
    </source>
</evidence>
<comment type="caution">
    <text evidence="9">The sequence shown here is derived from an EMBL/GenBank/DDBJ whole genome shotgun (WGS) entry which is preliminary data.</text>
</comment>
<comment type="similarity">
    <text evidence="2 6">Belongs to the FKBP-type PPIase family.</text>
</comment>
<dbReference type="SUPFAM" id="SSF54534">
    <property type="entry name" value="FKBP-like"/>
    <property type="match status" value="1"/>
</dbReference>
<evidence type="ECO:0000256" key="1">
    <source>
        <dbReference type="ARBA" id="ARBA00000971"/>
    </source>
</evidence>
<accession>A0ABT2YM07</accession>
<dbReference type="EMBL" id="JAJIRN010000012">
    <property type="protein sequence ID" value="MCV2371093.1"/>
    <property type="molecule type" value="Genomic_DNA"/>
</dbReference>
<dbReference type="InterPro" id="IPR046357">
    <property type="entry name" value="PPIase_dom_sf"/>
</dbReference>
<feature type="chain" id="PRO_5045131530" description="Peptidyl-prolyl cis-trans isomerase" evidence="7">
    <location>
        <begin position="23"/>
        <end position="156"/>
    </location>
</feature>
<proteinExistence type="inferred from homology"/>
<dbReference type="PROSITE" id="PS51257">
    <property type="entry name" value="PROKAR_LIPOPROTEIN"/>
    <property type="match status" value="1"/>
</dbReference>
<keyword evidence="7" id="KW-0732">Signal</keyword>
<evidence type="ECO:0000256" key="4">
    <source>
        <dbReference type="ARBA" id="ARBA00023235"/>
    </source>
</evidence>
<dbReference type="Gene3D" id="3.10.50.40">
    <property type="match status" value="1"/>
</dbReference>
<organism evidence="9 10">
    <name type="scientific">Roseateles oligotrophus</name>
    <dbReference type="NCBI Taxonomy" id="1769250"/>
    <lineage>
        <taxon>Bacteria</taxon>
        <taxon>Pseudomonadati</taxon>
        <taxon>Pseudomonadota</taxon>
        <taxon>Betaproteobacteria</taxon>
        <taxon>Burkholderiales</taxon>
        <taxon>Sphaerotilaceae</taxon>
        <taxon>Roseateles</taxon>
    </lineage>
</organism>
<keyword evidence="4 5" id="KW-0413">Isomerase</keyword>
<evidence type="ECO:0000256" key="3">
    <source>
        <dbReference type="ARBA" id="ARBA00023110"/>
    </source>
</evidence>
<keyword evidence="10" id="KW-1185">Reference proteome</keyword>
<dbReference type="PROSITE" id="PS50059">
    <property type="entry name" value="FKBP_PPIASE"/>
    <property type="match status" value="1"/>
</dbReference>
<dbReference type="InterPro" id="IPR001179">
    <property type="entry name" value="PPIase_FKBP_dom"/>
</dbReference>
<gene>
    <name evidence="9" type="ORF">LNV07_23640</name>
</gene>
<evidence type="ECO:0000259" key="8">
    <source>
        <dbReference type="PROSITE" id="PS50059"/>
    </source>
</evidence>
<evidence type="ECO:0000256" key="5">
    <source>
        <dbReference type="PROSITE-ProRule" id="PRU00277"/>
    </source>
</evidence>
<dbReference type="EC" id="5.2.1.8" evidence="6"/>
<evidence type="ECO:0000313" key="10">
    <source>
        <dbReference type="Proteomes" id="UP001209701"/>
    </source>
</evidence>
<feature type="domain" description="PPIase FKBP-type" evidence="8">
    <location>
        <begin position="62"/>
        <end position="156"/>
    </location>
</feature>
<comment type="catalytic activity">
    <reaction evidence="1 5 6">
        <text>[protein]-peptidylproline (omega=180) = [protein]-peptidylproline (omega=0)</text>
        <dbReference type="Rhea" id="RHEA:16237"/>
        <dbReference type="Rhea" id="RHEA-COMP:10747"/>
        <dbReference type="Rhea" id="RHEA-COMP:10748"/>
        <dbReference type="ChEBI" id="CHEBI:83833"/>
        <dbReference type="ChEBI" id="CHEBI:83834"/>
        <dbReference type="EC" id="5.2.1.8"/>
    </reaction>
</comment>
<evidence type="ECO:0000313" key="9">
    <source>
        <dbReference type="EMBL" id="MCV2371093.1"/>
    </source>
</evidence>
<name>A0ABT2YM07_9BURK</name>
<dbReference type="PANTHER" id="PTHR43811:SF19">
    <property type="entry name" value="39 KDA FK506-BINDING NUCLEAR PROTEIN"/>
    <property type="match status" value="1"/>
</dbReference>